<dbReference type="VEuPathDB" id="FungiDB:H310_12595"/>
<dbReference type="AlphaFoldDB" id="A0A418AW29"/>
<evidence type="ECO:0000313" key="2">
    <source>
        <dbReference type="Proteomes" id="UP000285060"/>
    </source>
</evidence>
<organism evidence="1 2">
    <name type="scientific">Aphanomyces invadans</name>
    <dbReference type="NCBI Taxonomy" id="157072"/>
    <lineage>
        <taxon>Eukaryota</taxon>
        <taxon>Sar</taxon>
        <taxon>Stramenopiles</taxon>
        <taxon>Oomycota</taxon>
        <taxon>Saprolegniomycetes</taxon>
        <taxon>Saprolegniales</taxon>
        <taxon>Verrucalvaceae</taxon>
        <taxon>Aphanomyces</taxon>
    </lineage>
</organism>
<dbReference type="EMBL" id="QUSY01000404">
    <property type="protein sequence ID" value="RHY29706.1"/>
    <property type="molecule type" value="Genomic_DNA"/>
</dbReference>
<evidence type="ECO:0000313" key="1">
    <source>
        <dbReference type="EMBL" id="RHY29706.1"/>
    </source>
</evidence>
<proteinExistence type="predicted"/>
<name>A0A418AW29_9STRA</name>
<sequence length="225" mass="24216">MFVAAGGASTSHALFDLTGDLNLTFGLRFTYRGMNSCKSQALDSLFGLVIVVGVAAMAKSTLVGCKLTANHGQRDDGGSVARGRLLGCIMAAILTGVEYVTVTPTVFTYKWKILCFERTKHFGTQHMGRVHTIVKMGGSRSRPSVRHLLGFQYGGAVVEFGYCLAPNEVEPFMLELANFLVDHAKPIALGAPSPQNPTFPTAWAAPPVAIQVAPSYDSQQKQNDY</sequence>
<keyword evidence="2" id="KW-1185">Reference proteome</keyword>
<dbReference type="Proteomes" id="UP000285060">
    <property type="component" value="Unassembled WGS sequence"/>
</dbReference>
<gene>
    <name evidence="1" type="ORF">DYB32_004929</name>
</gene>
<protein>
    <submittedName>
        <fullName evidence="1">Uncharacterized protein</fullName>
    </submittedName>
</protein>
<accession>A0A418AW29</accession>
<comment type="caution">
    <text evidence="1">The sequence shown here is derived from an EMBL/GenBank/DDBJ whole genome shotgun (WGS) entry which is preliminary data.</text>
</comment>
<reference evidence="1 2" key="1">
    <citation type="submission" date="2018-08" db="EMBL/GenBank/DDBJ databases">
        <title>Aphanomyces genome sequencing and annotation.</title>
        <authorList>
            <person name="Minardi D."/>
            <person name="Oidtmann B."/>
            <person name="Van Der Giezen M."/>
            <person name="Studholme D.J."/>
        </authorList>
    </citation>
    <scope>NUCLEOTIDE SEQUENCE [LARGE SCALE GENOMIC DNA]</scope>
    <source>
        <strain evidence="1 2">NJM0002</strain>
    </source>
</reference>